<name>A0A089QGQ2_9LACO</name>
<dbReference type="Pfam" id="PF14239">
    <property type="entry name" value="RRXRR"/>
    <property type="match status" value="1"/>
</dbReference>
<dbReference type="Proteomes" id="UP000029488">
    <property type="component" value="Plasmid pLMP1046"/>
</dbReference>
<keyword evidence="2" id="KW-0255">Endonuclease</keyword>
<dbReference type="InterPro" id="IPR002711">
    <property type="entry name" value="HNH"/>
</dbReference>
<dbReference type="AlphaFoldDB" id="A0A089QGQ2"/>
<gene>
    <name evidence="2" type="ORF">LSJ_4073</name>
</gene>
<protein>
    <submittedName>
        <fullName evidence="2">HNH endonuclease</fullName>
    </submittedName>
</protein>
<dbReference type="GO" id="GO:0004519">
    <property type="term" value="F:endonuclease activity"/>
    <property type="evidence" value="ECO:0007669"/>
    <property type="project" value="UniProtKB-KW"/>
</dbReference>
<dbReference type="PANTHER" id="PTHR33877">
    <property type="entry name" value="SLL1193 PROTEIN"/>
    <property type="match status" value="1"/>
</dbReference>
<sequence>MKGVQIMQNRVFVINKHGKALMPCKPRKARILLRDGKAKVLKKEPFTIQLLYGSAGYKQDISIGIDSGQRHIGLAVTSQDKVLFQGEVELRQDVKKLIDTRRIYRRSRRNRKTRYRKARFLNRIASKKDNWLPPSVASKVNHNINWIKRLLSVLPKADLHIEVGKFDMQKMKNPEINGEGYQQGDLYGYQTVKQFVLARDNYTCQACKKKGGKLKIHHIIYRSLGGTNTVDNLITVCSKCHTTKNHQTGILAKWCKDKKKVNKSYKGATFMNILRRRLFLAFPQVKFQYGAWTTLQRANLDLTKSHYNDAVAISGIRKIKAKPTSIMMFKQFRKKKRSLHEATARKGRKTPNITSKRNAKNTKYAKGFWLNDYVKIKDSNKKGYISGFMSKGTNVRLRDIFGEYVSNSDKSYTSTKNISLINHSNNWQKQVITEKQYVME</sequence>
<dbReference type="GO" id="GO:0008270">
    <property type="term" value="F:zinc ion binding"/>
    <property type="evidence" value="ECO:0007669"/>
    <property type="project" value="InterPro"/>
</dbReference>
<evidence type="ECO:0000259" key="1">
    <source>
        <dbReference type="SMART" id="SM00507"/>
    </source>
</evidence>
<dbReference type="KEGG" id="lsj:LSJ_4073"/>
<evidence type="ECO:0000313" key="2">
    <source>
        <dbReference type="EMBL" id="AIR11850.1"/>
    </source>
</evidence>
<keyword evidence="2" id="KW-0540">Nuclease</keyword>
<organism evidence="2 3">
    <name type="scientific">Ligilactobacillus salivarius</name>
    <dbReference type="NCBI Taxonomy" id="1624"/>
    <lineage>
        <taxon>Bacteria</taxon>
        <taxon>Bacillati</taxon>
        <taxon>Bacillota</taxon>
        <taxon>Bacilli</taxon>
        <taxon>Lactobacillales</taxon>
        <taxon>Lactobacillaceae</taxon>
        <taxon>Ligilactobacillus</taxon>
    </lineage>
</organism>
<dbReference type="NCBIfam" id="NF040563">
    <property type="entry name" value="guided_IscB"/>
    <property type="match status" value="1"/>
</dbReference>
<reference evidence="2 3" key="1">
    <citation type="journal article" date="2014" name="BMC Genomics">
        <title>Unusual genome complexity in Lactobacillus salivarius JCM1046.</title>
        <authorList>
            <person name="Raftis E.J."/>
            <person name="Forde B.M."/>
            <person name="Claesson M.J."/>
            <person name="O'Toole P.W."/>
        </authorList>
    </citation>
    <scope>NUCLEOTIDE SEQUENCE [LARGE SCALE GENOMIC DNA]</scope>
    <source>
        <strain evidence="2 3">JCM1046</strain>
        <plasmid evidence="2 3">pLMP1046</plasmid>
    </source>
</reference>
<geneLocation type="plasmid" evidence="2 3">
    <name>pLMP1046</name>
</geneLocation>
<feature type="domain" description="HNH nuclease" evidence="1">
    <location>
        <begin position="191"/>
        <end position="242"/>
    </location>
</feature>
<keyword evidence="2" id="KW-0378">Hydrolase</keyword>
<dbReference type="PANTHER" id="PTHR33877:SF2">
    <property type="entry name" value="OS07G0170200 PROTEIN"/>
    <property type="match status" value="1"/>
</dbReference>
<dbReference type="InterPro" id="IPR025938">
    <property type="entry name" value="RRXRR_dom"/>
</dbReference>
<dbReference type="SMART" id="SM00507">
    <property type="entry name" value="HNHc"/>
    <property type="match status" value="1"/>
</dbReference>
<dbReference type="EMBL" id="CP007649">
    <property type="protein sequence ID" value="AIR11850.1"/>
    <property type="molecule type" value="Genomic_DNA"/>
</dbReference>
<dbReference type="Pfam" id="PF01844">
    <property type="entry name" value="HNH"/>
    <property type="match status" value="1"/>
</dbReference>
<proteinExistence type="predicted"/>
<accession>A0A089QGQ2</accession>
<keyword evidence="2" id="KW-0614">Plasmid</keyword>
<dbReference type="InterPro" id="IPR052892">
    <property type="entry name" value="NA-targeting_endonuclease"/>
</dbReference>
<evidence type="ECO:0000313" key="3">
    <source>
        <dbReference type="Proteomes" id="UP000029488"/>
    </source>
</evidence>
<dbReference type="Gene3D" id="1.10.30.50">
    <property type="match status" value="1"/>
</dbReference>
<dbReference type="CDD" id="cd00085">
    <property type="entry name" value="HNHc"/>
    <property type="match status" value="1"/>
</dbReference>
<dbReference type="InterPro" id="IPR003615">
    <property type="entry name" value="HNH_nuc"/>
</dbReference>
<dbReference type="GO" id="GO:0003676">
    <property type="term" value="F:nucleic acid binding"/>
    <property type="evidence" value="ECO:0007669"/>
    <property type="project" value="InterPro"/>
</dbReference>
<dbReference type="InterPro" id="IPR047693">
    <property type="entry name" value="RNA-guided_IscB-like"/>
</dbReference>